<organism evidence="2 3">
    <name type="scientific">Actinophytocola algeriensis</name>
    <dbReference type="NCBI Taxonomy" id="1768010"/>
    <lineage>
        <taxon>Bacteria</taxon>
        <taxon>Bacillati</taxon>
        <taxon>Actinomycetota</taxon>
        <taxon>Actinomycetes</taxon>
        <taxon>Pseudonocardiales</taxon>
        <taxon>Pseudonocardiaceae</taxon>
    </lineage>
</organism>
<dbReference type="InterPro" id="IPR006311">
    <property type="entry name" value="TAT_signal"/>
</dbReference>
<evidence type="ECO:0000313" key="3">
    <source>
        <dbReference type="Proteomes" id="UP000520767"/>
    </source>
</evidence>
<dbReference type="SUPFAM" id="SSF51126">
    <property type="entry name" value="Pectin lyase-like"/>
    <property type="match status" value="1"/>
</dbReference>
<keyword evidence="3" id="KW-1185">Reference proteome</keyword>
<feature type="domain" description="Rhamnogalacturonase A/B/Epimerase-like pectate lyase" evidence="1">
    <location>
        <begin position="74"/>
        <end position="139"/>
    </location>
</feature>
<dbReference type="EMBL" id="JACHJQ010000004">
    <property type="protein sequence ID" value="MBB4907684.1"/>
    <property type="molecule type" value="Genomic_DNA"/>
</dbReference>
<name>A0A7W7Q6M4_9PSEU</name>
<proteinExistence type="predicted"/>
<dbReference type="Proteomes" id="UP000520767">
    <property type="component" value="Unassembled WGS sequence"/>
</dbReference>
<dbReference type="AlphaFoldDB" id="A0A7W7Q6M4"/>
<sequence length="556" mass="60357">MDRRDFLRSAGTTAASGYLLAATAGVAAASDRPQWNRRWRSYLSNPDSHPLIPNVSHAGYRRGELPLPRLGVRVSVTAFGAVGDGVTDCTAAFTEAVERVGATGGGTVYVPPGTYLLTGIVWVHHSRVAIRGAGRHRTRLFFDRSLTECYRPGSRNEWSWSGGLVWFIPRELRGALEESGFTGNEGWLANRDLSTVTADVPRGRRRIPVSDPSAFQTGRHVLLLADNTTDNSLLAHLAGDVPGTATYAWATAAKRLRPELTDWPLAVNFARYRFPVQVHRVEKDAVVLAQPLKIDLRAGWSPRFATLGPAITESGIEDLTIEMRQVPQTAHHLDPGFNGPHFQAAMNCWVRDVDLWHADNGFGSTTTKGVTMTGVRVGGRARHHTFICRVQTHDLLVDHFEIPAATTPLAPGAAHHGINTEGFSSGNVWSNGVMEGTFDSHRALPFESVRTAITVTNNGITGGAGDAGPRWGARFCHWNVDVLGGRAHGVRLEEHAPYSAAVGVRGTTGPTDHPKDFTGELSSVVDALDEAVLPANLYEAQLRHRLRGTTQERGDA</sequence>
<accession>A0A7W7Q6M4</accession>
<protein>
    <recommendedName>
        <fullName evidence="1">Rhamnogalacturonase A/B/Epimerase-like pectate lyase domain-containing protein</fullName>
    </recommendedName>
</protein>
<dbReference type="Pfam" id="PF12708">
    <property type="entry name" value="Pect-lyase_RHGA_epim"/>
    <property type="match status" value="1"/>
</dbReference>
<dbReference type="InterPro" id="IPR024535">
    <property type="entry name" value="RHGA/B-epi-like_pectate_lyase"/>
</dbReference>
<dbReference type="InterPro" id="IPR011050">
    <property type="entry name" value="Pectin_lyase_fold/virulence"/>
</dbReference>
<gene>
    <name evidence="2" type="ORF">FHR82_003926</name>
</gene>
<dbReference type="PROSITE" id="PS51318">
    <property type="entry name" value="TAT"/>
    <property type="match status" value="1"/>
</dbReference>
<reference evidence="2 3" key="1">
    <citation type="submission" date="2020-08" db="EMBL/GenBank/DDBJ databases">
        <title>Genomic Encyclopedia of Type Strains, Phase III (KMG-III): the genomes of soil and plant-associated and newly described type strains.</title>
        <authorList>
            <person name="Whitman W."/>
        </authorList>
    </citation>
    <scope>NUCLEOTIDE SEQUENCE [LARGE SCALE GENOMIC DNA]</scope>
    <source>
        <strain evidence="2 3">CECT 8960</strain>
    </source>
</reference>
<dbReference type="Gene3D" id="2.160.20.10">
    <property type="entry name" value="Single-stranded right-handed beta-helix, Pectin lyase-like"/>
    <property type="match status" value="2"/>
</dbReference>
<dbReference type="InterPro" id="IPR012334">
    <property type="entry name" value="Pectin_lyas_fold"/>
</dbReference>
<evidence type="ECO:0000259" key="1">
    <source>
        <dbReference type="Pfam" id="PF12708"/>
    </source>
</evidence>
<dbReference type="RefSeq" id="WP_184811842.1">
    <property type="nucleotide sequence ID" value="NZ_JACHJQ010000004.1"/>
</dbReference>
<comment type="caution">
    <text evidence="2">The sequence shown here is derived from an EMBL/GenBank/DDBJ whole genome shotgun (WGS) entry which is preliminary data.</text>
</comment>
<evidence type="ECO:0000313" key="2">
    <source>
        <dbReference type="EMBL" id="MBB4907684.1"/>
    </source>
</evidence>